<evidence type="ECO:0000256" key="8">
    <source>
        <dbReference type="ARBA" id="ARBA00049560"/>
    </source>
</evidence>
<keyword evidence="5 10" id="KW-0472">Membrane</keyword>
<sequence>MGIIKILQSTGLRLLPFINSSLIYLLHWLPQRNAPSPWGILLKCLPIIFLCIFVGSYLYRSGFSRKQRYSICILTGLIFSGLGDACLVYNKDFFIHGLLFFAVTHFLYSMAFHGKPYRFGFLLVILPVFACVYKVLYPGLKGPLIYLCVIYGLLIIIMFWRALARINFAVLSWTKTFACMGALLFVISDTVLAINKFTVPIPYGHHIIMTTYYTAQLGIALSVVPELEKSCEDEPQKPCSQPKTSNNRKRIKSS</sequence>
<feature type="transmembrane region" description="Helical" evidence="10">
    <location>
        <begin position="176"/>
        <end position="194"/>
    </location>
</feature>
<dbReference type="Proteomes" id="UP000694845">
    <property type="component" value="Unplaced"/>
</dbReference>
<evidence type="ECO:0000256" key="1">
    <source>
        <dbReference type="ARBA" id="ARBA00004141"/>
    </source>
</evidence>
<dbReference type="GeneID" id="110975059"/>
<proteinExistence type="inferred from homology"/>
<evidence type="ECO:0000256" key="3">
    <source>
        <dbReference type="ARBA" id="ARBA00022692"/>
    </source>
</evidence>
<name>A0A8B7XPV6_ACAPL</name>
<dbReference type="GO" id="GO:0047408">
    <property type="term" value="F:alkenylglycerophosphocholine hydrolase activity"/>
    <property type="evidence" value="ECO:0007669"/>
    <property type="project" value="UniProtKB-EC"/>
</dbReference>
<comment type="catalytic activity">
    <reaction evidence="7">
        <text>a 1-O-(1Z-alkenyl)-sn-glycero-3-phosphoethanolamine + H2O = a 2,3-saturated aldehyde + sn-glycero-3-phosphoethanolamine</text>
        <dbReference type="Rhea" id="RHEA:16905"/>
        <dbReference type="ChEBI" id="CHEBI:15377"/>
        <dbReference type="ChEBI" id="CHEBI:73359"/>
        <dbReference type="ChEBI" id="CHEBI:77288"/>
        <dbReference type="ChEBI" id="CHEBI:143890"/>
        <dbReference type="EC" id="3.3.2.2"/>
    </reaction>
</comment>
<feature type="transmembrane region" description="Helical" evidence="10">
    <location>
        <begin position="143"/>
        <end position="164"/>
    </location>
</feature>
<organism evidence="11 12">
    <name type="scientific">Acanthaster planci</name>
    <name type="common">Crown-of-thorns starfish</name>
    <dbReference type="NCBI Taxonomy" id="133434"/>
    <lineage>
        <taxon>Eukaryota</taxon>
        <taxon>Metazoa</taxon>
        <taxon>Echinodermata</taxon>
        <taxon>Eleutherozoa</taxon>
        <taxon>Asterozoa</taxon>
        <taxon>Asteroidea</taxon>
        <taxon>Valvatacea</taxon>
        <taxon>Valvatida</taxon>
        <taxon>Acanthasteridae</taxon>
        <taxon>Acanthaster</taxon>
    </lineage>
</organism>
<dbReference type="PANTHER" id="PTHR31885:SF6">
    <property type="entry name" value="GH04784P"/>
    <property type="match status" value="1"/>
</dbReference>
<feature type="transmembrane region" description="Helical" evidence="10">
    <location>
        <begin position="119"/>
        <end position="137"/>
    </location>
</feature>
<accession>A0A8B7XPV6</accession>
<dbReference type="InterPro" id="IPR012506">
    <property type="entry name" value="TMEM86B-like"/>
</dbReference>
<evidence type="ECO:0000313" key="12">
    <source>
        <dbReference type="RefSeq" id="XP_022082854.1"/>
    </source>
</evidence>
<gene>
    <name evidence="12" type="primary">LOC110975059</name>
</gene>
<evidence type="ECO:0000256" key="4">
    <source>
        <dbReference type="ARBA" id="ARBA00022989"/>
    </source>
</evidence>
<dbReference type="OrthoDB" id="2133758at2759"/>
<feature type="transmembrane region" description="Helical" evidence="10">
    <location>
        <begin position="94"/>
        <end position="112"/>
    </location>
</feature>
<comment type="subcellular location">
    <subcellularLocation>
        <location evidence="1">Membrane</location>
        <topology evidence="1">Multi-pass membrane protein</topology>
    </subcellularLocation>
</comment>
<feature type="transmembrane region" description="Helical" evidence="10">
    <location>
        <begin position="12"/>
        <end position="30"/>
    </location>
</feature>
<dbReference type="PANTHER" id="PTHR31885">
    <property type="entry name" value="GH04784P"/>
    <property type="match status" value="1"/>
</dbReference>
<dbReference type="KEGG" id="aplc:110975059"/>
<comment type="similarity">
    <text evidence="2">Belongs to the TMEM86 family.</text>
</comment>
<evidence type="ECO:0000256" key="5">
    <source>
        <dbReference type="ARBA" id="ARBA00023136"/>
    </source>
</evidence>
<protein>
    <recommendedName>
        <fullName evidence="6">lysoplasmalogenase</fullName>
        <ecNumber evidence="6">3.3.2.2</ecNumber>
    </recommendedName>
</protein>
<feature type="transmembrane region" description="Helical" evidence="10">
    <location>
        <begin position="36"/>
        <end position="59"/>
    </location>
</feature>
<dbReference type="Pfam" id="PF07947">
    <property type="entry name" value="YhhN"/>
    <property type="match status" value="1"/>
</dbReference>
<dbReference type="GO" id="GO:0016020">
    <property type="term" value="C:membrane"/>
    <property type="evidence" value="ECO:0007669"/>
    <property type="project" value="UniProtKB-SubCell"/>
</dbReference>
<keyword evidence="4 10" id="KW-1133">Transmembrane helix</keyword>
<dbReference type="RefSeq" id="XP_022082854.1">
    <property type="nucleotide sequence ID" value="XM_022227162.1"/>
</dbReference>
<dbReference type="OMA" id="LMFGITH"/>
<evidence type="ECO:0000313" key="11">
    <source>
        <dbReference type="Proteomes" id="UP000694845"/>
    </source>
</evidence>
<dbReference type="EC" id="3.3.2.2" evidence="6"/>
<comment type="catalytic activity">
    <reaction evidence="8">
        <text>a 1-O-(1Z-alkenyl)-sn-glycero-3-phosphocholine + H2O = a 2,3-saturated aldehyde + sn-glycerol 3-phosphocholine</text>
        <dbReference type="Rhea" id="RHEA:22544"/>
        <dbReference type="ChEBI" id="CHEBI:15377"/>
        <dbReference type="ChEBI" id="CHEBI:16870"/>
        <dbReference type="ChEBI" id="CHEBI:73359"/>
        <dbReference type="ChEBI" id="CHEBI:77287"/>
        <dbReference type="EC" id="3.3.2.2"/>
    </reaction>
</comment>
<dbReference type="AlphaFoldDB" id="A0A8B7XPV6"/>
<evidence type="ECO:0000256" key="9">
    <source>
        <dbReference type="SAM" id="MobiDB-lite"/>
    </source>
</evidence>
<feature type="region of interest" description="Disordered" evidence="9">
    <location>
        <begin position="231"/>
        <end position="254"/>
    </location>
</feature>
<keyword evidence="11" id="KW-1185">Reference proteome</keyword>
<keyword evidence="3 10" id="KW-0812">Transmembrane</keyword>
<reference evidence="12" key="1">
    <citation type="submission" date="2025-08" db="UniProtKB">
        <authorList>
            <consortium name="RefSeq"/>
        </authorList>
    </citation>
    <scope>IDENTIFICATION</scope>
</reference>
<evidence type="ECO:0000256" key="10">
    <source>
        <dbReference type="SAM" id="Phobius"/>
    </source>
</evidence>
<feature type="transmembrane region" description="Helical" evidence="10">
    <location>
        <begin position="71"/>
        <end position="88"/>
    </location>
</feature>
<evidence type="ECO:0000256" key="2">
    <source>
        <dbReference type="ARBA" id="ARBA00007375"/>
    </source>
</evidence>
<evidence type="ECO:0000256" key="7">
    <source>
        <dbReference type="ARBA" id="ARBA00049458"/>
    </source>
</evidence>
<evidence type="ECO:0000256" key="6">
    <source>
        <dbReference type="ARBA" id="ARBA00035673"/>
    </source>
</evidence>